<dbReference type="PANTHER" id="PTHR43289">
    <property type="entry name" value="MITOGEN-ACTIVATED PROTEIN KINASE KINASE KINASE 20-RELATED"/>
    <property type="match status" value="1"/>
</dbReference>
<evidence type="ECO:0000256" key="5">
    <source>
        <dbReference type="PROSITE-ProRule" id="PRU00339"/>
    </source>
</evidence>
<keyword evidence="9" id="KW-1185">Reference proteome</keyword>
<reference evidence="8 9" key="1">
    <citation type="submission" date="2016-11" db="EMBL/GenBank/DDBJ databases">
        <authorList>
            <person name="Jaros S."/>
            <person name="Januszkiewicz K."/>
            <person name="Wedrychowicz H."/>
        </authorList>
    </citation>
    <scope>NUCLEOTIDE SEQUENCE [LARGE SCALE GENOMIC DNA]</scope>
    <source>
        <strain evidence="8 9">DSM 16917</strain>
    </source>
</reference>
<dbReference type="Gene3D" id="1.10.510.10">
    <property type="entry name" value="Transferase(Phosphotransferase) domain 1"/>
    <property type="match status" value="1"/>
</dbReference>
<name>A0A1M5NLK5_9GAMM</name>
<dbReference type="SMART" id="SM00220">
    <property type="entry name" value="S_TKc"/>
    <property type="match status" value="1"/>
</dbReference>
<dbReference type="PANTHER" id="PTHR43289:SF6">
    <property type="entry name" value="SERINE_THREONINE-PROTEIN KINASE NEKL-3"/>
    <property type="match status" value="1"/>
</dbReference>
<dbReference type="EMBL" id="FQXG01000001">
    <property type="protein sequence ID" value="SHG90388.1"/>
    <property type="molecule type" value="Genomic_DNA"/>
</dbReference>
<keyword evidence="5" id="KW-0802">TPR repeat</keyword>
<gene>
    <name evidence="8" type="ORF">SAMN02745129_1103</name>
</gene>
<dbReference type="PROSITE" id="PS00107">
    <property type="entry name" value="PROTEIN_KINASE_ATP"/>
    <property type="match status" value="1"/>
</dbReference>
<dbReference type="GO" id="GO:0004674">
    <property type="term" value="F:protein serine/threonine kinase activity"/>
    <property type="evidence" value="ECO:0007669"/>
    <property type="project" value="UniProtKB-KW"/>
</dbReference>
<evidence type="ECO:0000256" key="6">
    <source>
        <dbReference type="PROSITE-ProRule" id="PRU10141"/>
    </source>
</evidence>
<dbReference type="OrthoDB" id="9801841at2"/>
<protein>
    <submittedName>
        <fullName evidence="8">Serine/threonine protein kinase</fullName>
    </submittedName>
</protein>
<dbReference type="RefSeq" id="WP_067654910.1">
    <property type="nucleotide sequence ID" value="NZ_FQXG01000001.1"/>
</dbReference>
<evidence type="ECO:0000256" key="1">
    <source>
        <dbReference type="ARBA" id="ARBA00022679"/>
    </source>
</evidence>
<dbReference type="SUPFAM" id="SSF48452">
    <property type="entry name" value="TPR-like"/>
    <property type="match status" value="2"/>
</dbReference>
<dbReference type="InterPro" id="IPR008271">
    <property type="entry name" value="Ser/Thr_kinase_AS"/>
</dbReference>
<dbReference type="GO" id="GO:0005524">
    <property type="term" value="F:ATP binding"/>
    <property type="evidence" value="ECO:0007669"/>
    <property type="project" value="UniProtKB-UniRule"/>
</dbReference>
<feature type="repeat" description="TPR" evidence="5">
    <location>
        <begin position="709"/>
        <end position="742"/>
    </location>
</feature>
<dbReference type="InterPro" id="IPR011009">
    <property type="entry name" value="Kinase-like_dom_sf"/>
</dbReference>
<dbReference type="Gene3D" id="1.25.40.10">
    <property type="entry name" value="Tetratricopeptide repeat domain"/>
    <property type="match status" value="2"/>
</dbReference>
<dbReference type="InterPro" id="IPR019734">
    <property type="entry name" value="TPR_rpt"/>
</dbReference>
<feature type="repeat" description="TPR" evidence="5">
    <location>
        <begin position="642"/>
        <end position="675"/>
    </location>
</feature>
<dbReference type="AlphaFoldDB" id="A0A1M5NLK5"/>
<dbReference type="Gene3D" id="3.30.200.20">
    <property type="entry name" value="Phosphorylase Kinase, domain 1"/>
    <property type="match status" value="1"/>
</dbReference>
<evidence type="ECO:0000256" key="3">
    <source>
        <dbReference type="ARBA" id="ARBA00022777"/>
    </source>
</evidence>
<sequence>MAQSPPSIDIKALFEQALSLAEPGRSEWLSTLSPETAEELRALLSHHQPGEAYFSDFGQSLFAKQKTEDPLDLIGQQIGEYQITRLIGQGGMGVVYQGWDPKLDRPVAIKLLAPGHFLSEQARARFLREARMASQLEHPFIGTLYGLTQTPLGQDAMVMAFYDGQTLDKRIESETVQPQSVMRWISQLVEALRYAHQQGVLHRDIKPGNIMVMPDDSVRLLDFGAAAWLEEDGDHTGIPIGTTPYMSPEQIRAEPLTGATDYWSLGVVMLELAVALGWSQPVNAFVWAQNPAINQLRMPEAAESLLRALLALKPDQREQRVAAIQSPDFDLGRPRRRRWLTATGALMMLGAVTAGLWSQFAEREPQRLALQLGSGAHPASTVWLNQLDQKLGILAGGDEQFSYLGSTNAPQRLHGANREVVMELEAQDDSVAVRLSYLGQDGPFWQQSFSESQLSLAPVAIFNALQSQLKLPSSPKATLIQQERILDPVGYELYLEGAAKLLTFEAHRSLTHWNALMDASDSLEAALALENTALYQLSLAKASRYRFQLTHQGQWLEASQQQLNRALEQNSQLVEAYVEMGRNHRLKGELGAAAAAFTLALERFPEHFEARRQLARTHELLQRDQEAYLELLRLQERYPNRWQTFDALGSYHLRRGDRDQALNAYQQALELSGRAPAVLANLAAALTHLGDSEGAQALYQEALEYGEDYELHFNLATLHFYQKAYPDAVVHYRRAAELAPARYPAWASLGLSLRLQHGEQDDGSRQALENALRIAQAELSLLPSDRTLLGQVAIYHAYLGQGEDARRFRDRLLALGTVSASSAFLLADLSYQLGEEQQALAWIETAMEQGVSLAQIERYPMLAPLRHSDGFRKLTQP</sequence>
<feature type="repeat" description="TPR" evidence="5">
    <location>
        <begin position="574"/>
        <end position="607"/>
    </location>
</feature>
<dbReference type="SMART" id="SM00028">
    <property type="entry name" value="TPR"/>
    <property type="match status" value="6"/>
</dbReference>
<accession>A0A1M5NLK5</accession>
<dbReference type="SUPFAM" id="SSF56112">
    <property type="entry name" value="Protein kinase-like (PK-like)"/>
    <property type="match status" value="1"/>
</dbReference>
<dbReference type="InterPro" id="IPR017441">
    <property type="entry name" value="Protein_kinase_ATP_BS"/>
</dbReference>
<dbReference type="InterPro" id="IPR000719">
    <property type="entry name" value="Prot_kinase_dom"/>
</dbReference>
<proteinExistence type="predicted"/>
<dbReference type="CDD" id="cd14014">
    <property type="entry name" value="STKc_PknB_like"/>
    <property type="match status" value="1"/>
</dbReference>
<dbReference type="Pfam" id="PF00069">
    <property type="entry name" value="Pkinase"/>
    <property type="match status" value="1"/>
</dbReference>
<dbReference type="PROSITE" id="PS50005">
    <property type="entry name" value="TPR"/>
    <property type="match status" value="3"/>
</dbReference>
<evidence type="ECO:0000256" key="4">
    <source>
        <dbReference type="ARBA" id="ARBA00022840"/>
    </source>
</evidence>
<dbReference type="STRING" id="299255.SAMN02745129_1103"/>
<feature type="binding site" evidence="6">
    <location>
        <position position="110"/>
    </location>
    <ligand>
        <name>ATP</name>
        <dbReference type="ChEBI" id="CHEBI:30616"/>
    </ligand>
</feature>
<dbReference type="Pfam" id="PF13432">
    <property type="entry name" value="TPR_16"/>
    <property type="match status" value="2"/>
</dbReference>
<dbReference type="PROSITE" id="PS00108">
    <property type="entry name" value="PROTEIN_KINASE_ST"/>
    <property type="match status" value="1"/>
</dbReference>
<keyword evidence="4 6" id="KW-0067">ATP-binding</keyword>
<dbReference type="Proteomes" id="UP000184268">
    <property type="component" value="Unassembled WGS sequence"/>
</dbReference>
<dbReference type="PROSITE" id="PS50011">
    <property type="entry name" value="PROTEIN_KINASE_DOM"/>
    <property type="match status" value="1"/>
</dbReference>
<organism evidence="8 9">
    <name type="scientific">Ferrimonas marina</name>
    <dbReference type="NCBI Taxonomy" id="299255"/>
    <lineage>
        <taxon>Bacteria</taxon>
        <taxon>Pseudomonadati</taxon>
        <taxon>Pseudomonadota</taxon>
        <taxon>Gammaproteobacteria</taxon>
        <taxon>Alteromonadales</taxon>
        <taxon>Ferrimonadaceae</taxon>
        <taxon>Ferrimonas</taxon>
    </lineage>
</organism>
<evidence type="ECO:0000313" key="9">
    <source>
        <dbReference type="Proteomes" id="UP000184268"/>
    </source>
</evidence>
<feature type="domain" description="Protein kinase" evidence="7">
    <location>
        <begin position="81"/>
        <end position="329"/>
    </location>
</feature>
<evidence type="ECO:0000313" key="8">
    <source>
        <dbReference type="EMBL" id="SHG90388.1"/>
    </source>
</evidence>
<keyword evidence="2 6" id="KW-0547">Nucleotide-binding</keyword>
<keyword evidence="1" id="KW-0808">Transferase</keyword>
<evidence type="ECO:0000256" key="2">
    <source>
        <dbReference type="ARBA" id="ARBA00022741"/>
    </source>
</evidence>
<dbReference type="InterPro" id="IPR011990">
    <property type="entry name" value="TPR-like_helical_dom_sf"/>
</dbReference>
<keyword evidence="8" id="KW-0723">Serine/threonine-protein kinase</keyword>
<keyword evidence="3 8" id="KW-0418">Kinase</keyword>
<evidence type="ECO:0000259" key="7">
    <source>
        <dbReference type="PROSITE" id="PS50011"/>
    </source>
</evidence>